<comment type="caution">
    <text evidence="1">The sequence shown here is derived from an EMBL/GenBank/DDBJ whole genome shotgun (WGS) entry which is preliminary data.</text>
</comment>
<name>A0ACB9SW32_HOLOL</name>
<keyword evidence="2" id="KW-1185">Reference proteome</keyword>
<evidence type="ECO:0000313" key="2">
    <source>
        <dbReference type="Proteomes" id="UP001056778"/>
    </source>
</evidence>
<gene>
    <name evidence="1" type="ORF">MML48_7g00006974</name>
</gene>
<protein>
    <submittedName>
        <fullName evidence="1">Actin</fullName>
    </submittedName>
</protein>
<accession>A0ACB9SW32</accession>
<dbReference type="EMBL" id="CM043021">
    <property type="protein sequence ID" value="KAI4458775.1"/>
    <property type="molecule type" value="Genomic_DNA"/>
</dbReference>
<proteinExistence type="predicted"/>
<sequence>MDLNTSQTIILDNGSGIIKAGLASERIPTCIIQNSVARPKTGDIRSEILIGASNDLNKLSIKYPMQHGSIIDWNDMERVWQHIYHKKLNLLSEDHPVLFTEPALNSRNNREKVIEIFFEKFKVPAMYISIQSILTLYSSGRTTGVVLDCGDGVSSAVPIYQEGINFQTSADFEIVKNIKESLCYIGENPIKEENNIKDTSIFKLPDGRDIEIGPSRFRAANIGVPKHVRVMAGGLEGDVFIGPTAEEHRGLLTIKYPMEHGIVTDWNDMEKIWTYIYSKEQLCTFAEEHPVLLTEAPLNPRPNRERSAEILFESFNVPALFISMQAVLSLYSTGRTTGVVLDSGDGVTHAVPIYEGFAMPHSIMRIDIAGRDVSRYLKSLLRKEGINFKTTAEFETVKTIKEKACYLANNPIKEESVETEHINYLLPDGNTIKIGPARYRAPEVLFRPYLIGEECEGLHEVLMFSIQKSDLDLRKVLFKNIVLSGGSTLFKGFGDRLLSEIKKISPKDVQIKISAPQERLYSTWIGGSILAALDTFKKMWVTKREYDEEGQRAVHRKTF</sequence>
<evidence type="ECO:0000313" key="1">
    <source>
        <dbReference type="EMBL" id="KAI4458775.1"/>
    </source>
</evidence>
<dbReference type="Proteomes" id="UP001056778">
    <property type="component" value="Chromosome 7"/>
</dbReference>
<reference evidence="1" key="1">
    <citation type="submission" date="2022-04" db="EMBL/GenBank/DDBJ databases">
        <title>Chromosome-scale genome assembly of Holotrichia oblita Faldermann.</title>
        <authorList>
            <person name="Rongchong L."/>
        </authorList>
    </citation>
    <scope>NUCLEOTIDE SEQUENCE</scope>
    <source>
        <strain evidence="1">81SQS9</strain>
    </source>
</reference>
<organism evidence="1 2">
    <name type="scientific">Holotrichia oblita</name>
    <name type="common">Chafer beetle</name>
    <dbReference type="NCBI Taxonomy" id="644536"/>
    <lineage>
        <taxon>Eukaryota</taxon>
        <taxon>Metazoa</taxon>
        <taxon>Ecdysozoa</taxon>
        <taxon>Arthropoda</taxon>
        <taxon>Hexapoda</taxon>
        <taxon>Insecta</taxon>
        <taxon>Pterygota</taxon>
        <taxon>Neoptera</taxon>
        <taxon>Endopterygota</taxon>
        <taxon>Coleoptera</taxon>
        <taxon>Polyphaga</taxon>
        <taxon>Scarabaeiformia</taxon>
        <taxon>Scarabaeidae</taxon>
        <taxon>Melolonthinae</taxon>
        <taxon>Holotrichia</taxon>
    </lineage>
</organism>